<keyword evidence="3" id="KW-1185">Reference proteome</keyword>
<dbReference type="InterPro" id="IPR024311">
    <property type="entry name" value="Lipocalin-like"/>
</dbReference>
<dbReference type="GeneID" id="63711425"/>
<dbReference type="Pfam" id="PF13924">
    <property type="entry name" value="Lipocalin_5"/>
    <property type="match status" value="1"/>
</dbReference>
<dbReference type="AlphaFoldDB" id="A0A135LT18"/>
<dbReference type="RefSeq" id="XP_040650663.1">
    <property type="nucleotide sequence ID" value="XM_040796125.1"/>
</dbReference>
<gene>
    <name evidence="2" type="ORF">PGRI_084110</name>
</gene>
<sequence length="158" mass="17676">MSSIIETRQNLVGTWILVEYKVIHTETDHATHPLGPKAQGLLVYSADGFMSAQLMQPEAPAFSINDVQRGTQEELSEAMKHYLGYCGRYNIQETDEGIIVMHNVELCSFPNWVGTQQGRLVTLNGNNMELNTANTYFVNGQKVRGSVKWVKAKLPGDF</sequence>
<comment type="caution">
    <text evidence="2">The sequence shown here is derived from an EMBL/GenBank/DDBJ whole genome shotgun (WGS) entry which is preliminary data.</text>
</comment>
<evidence type="ECO:0000313" key="3">
    <source>
        <dbReference type="Proteomes" id="UP000070168"/>
    </source>
</evidence>
<dbReference type="Proteomes" id="UP000070168">
    <property type="component" value="Unassembled WGS sequence"/>
</dbReference>
<accession>A0A135LT18</accession>
<organism evidence="2 3">
    <name type="scientific">Penicillium patulum</name>
    <name type="common">Penicillium griseofulvum</name>
    <dbReference type="NCBI Taxonomy" id="5078"/>
    <lineage>
        <taxon>Eukaryota</taxon>
        <taxon>Fungi</taxon>
        <taxon>Dikarya</taxon>
        <taxon>Ascomycota</taxon>
        <taxon>Pezizomycotina</taxon>
        <taxon>Eurotiomycetes</taxon>
        <taxon>Eurotiomycetidae</taxon>
        <taxon>Eurotiales</taxon>
        <taxon>Aspergillaceae</taxon>
        <taxon>Penicillium</taxon>
    </lineage>
</organism>
<reference evidence="2 3" key="1">
    <citation type="journal article" date="2016" name="BMC Genomics">
        <title>Genome sequencing and secondary metabolism of the postharvest pathogen Penicillium griseofulvum.</title>
        <authorList>
            <person name="Banani H."/>
            <person name="Marcet-Houben M."/>
            <person name="Ballester A.R."/>
            <person name="Abbruscato P."/>
            <person name="Gonzalez-Candelas L."/>
            <person name="Gabaldon T."/>
            <person name="Spadaro D."/>
        </authorList>
    </citation>
    <scope>NUCLEOTIDE SEQUENCE [LARGE SCALE GENOMIC DNA]</scope>
    <source>
        <strain evidence="2 3">PG3</strain>
    </source>
</reference>
<dbReference type="EMBL" id="LHQR01000027">
    <property type="protein sequence ID" value="KXG52127.1"/>
    <property type="molecule type" value="Genomic_DNA"/>
</dbReference>
<protein>
    <recommendedName>
        <fullName evidence="1">Lipocalin-like domain-containing protein</fullName>
    </recommendedName>
</protein>
<feature type="domain" description="Lipocalin-like" evidence="1">
    <location>
        <begin position="12"/>
        <end position="134"/>
    </location>
</feature>
<dbReference type="OMA" id="AWTHDSY"/>
<dbReference type="OrthoDB" id="3904217at2759"/>
<evidence type="ECO:0000259" key="1">
    <source>
        <dbReference type="Pfam" id="PF13924"/>
    </source>
</evidence>
<proteinExistence type="predicted"/>
<evidence type="ECO:0000313" key="2">
    <source>
        <dbReference type="EMBL" id="KXG52127.1"/>
    </source>
</evidence>
<name>A0A135LT18_PENPA</name>